<proteinExistence type="predicted"/>
<dbReference type="AlphaFoldDB" id="A0A7W3LW91"/>
<gene>
    <name evidence="1" type="ORF">HNR61_007056</name>
</gene>
<dbReference type="EMBL" id="JACJIA010000011">
    <property type="protein sequence ID" value="MBA8955382.1"/>
    <property type="molecule type" value="Genomic_DNA"/>
</dbReference>
<keyword evidence="2" id="KW-1185">Reference proteome</keyword>
<comment type="caution">
    <text evidence="1">The sequence shown here is derived from an EMBL/GenBank/DDBJ whole genome shotgun (WGS) entry which is preliminary data.</text>
</comment>
<protein>
    <submittedName>
        <fullName evidence="1">Uncharacterized protein</fullName>
    </submittedName>
</protein>
<evidence type="ECO:0000313" key="1">
    <source>
        <dbReference type="EMBL" id="MBA8955382.1"/>
    </source>
</evidence>
<sequence>MGLELLAAMLPGVLVALWVCGSVKKTAEAERDRRR</sequence>
<evidence type="ECO:0000313" key="2">
    <source>
        <dbReference type="Proteomes" id="UP000572680"/>
    </source>
</evidence>
<dbReference type="Proteomes" id="UP000572680">
    <property type="component" value="Unassembled WGS sequence"/>
</dbReference>
<accession>A0A7W3LW91</accession>
<name>A0A7W3LW91_ACTNM</name>
<organism evidence="1 2">
    <name type="scientific">Actinomadura namibiensis</name>
    <dbReference type="NCBI Taxonomy" id="182080"/>
    <lineage>
        <taxon>Bacteria</taxon>
        <taxon>Bacillati</taxon>
        <taxon>Actinomycetota</taxon>
        <taxon>Actinomycetes</taxon>
        <taxon>Streptosporangiales</taxon>
        <taxon>Thermomonosporaceae</taxon>
        <taxon>Actinomadura</taxon>
    </lineage>
</organism>
<reference evidence="1 2" key="1">
    <citation type="submission" date="2020-08" db="EMBL/GenBank/DDBJ databases">
        <title>Genomic Encyclopedia of Type Strains, Phase IV (KMG-IV): sequencing the most valuable type-strain genomes for metagenomic binning, comparative biology and taxonomic classification.</title>
        <authorList>
            <person name="Goeker M."/>
        </authorList>
    </citation>
    <scope>NUCLEOTIDE SEQUENCE [LARGE SCALE GENOMIC DNA]</scope>
    <source>
        <strain evidence="1 2">DSM 44197</strain>
    </source>
</reference>